<gene>
    <name evidence="1" type="ORF">NIES30_10865</name>
</gene>
<keyword evidence="2" id="KW-1185">Reference proteome</keyword>
<evidence type="ECO:0000313" key="1">
    <source>
        <dbReference type="EMBL" id="OKH48002.1"/>
    </source>
</evidence>
<reference evidence="1 2" key="1">
    <citation type="submission" date="2016-11" db="EMBL/GenBank/DDBJ databases">
        <title>Draft Genome Sequences of Nine Cyanobacterial Strains from Diverse Habitats.</title>
        <authorList>
            <person name="Zhu T."/>
            <person name="Hou S."/>
            <person name="Lu X."/>
            <person name="Hess W.R."/>
        </authorList>
    </citation>
    <scope>NUCLEOTIDE SEQUENCE [LARGE SCALE GENOMIC DNA]</scope>
    <source>
        <strain evidence="1 2">NIES-30</strain>
    </source>
</reference>
<sequence>MNRERLEILKELSDLLEKDRITKDEYEVEKKNLLRPTGWGWDFIQRLTFGCRAISPQIVILVLVLLFYNPVKRLINNASEVGFGDVFAVKVEQALRIGNPDLAKKVSSLSREELFTLLNSGAGSYSLSYKDNAKREISLANRFDNYVTLQQKGLVDSDKDLAEIGALLKSKKAIREETIYDSTLGSYGQKYYSLDIFSEEELIRIETLSASLSESGKLVYSLVVDVASDEITKLQ</sequence>
<protein>
    <submittedName>
        <fullName evidence="1">Uncharacterized protein</fullName>
    </submittedName>
</protein>
<proteinExistence type="predicted"/>
<comment type="caution">
    <text evidence="1">The sequence shown here is derived from an EMBL/GenBank/DDBJ whole genome shotgun (WGS) entry which is preliminary data.</text>
</comment>
<dbReference type="EMBL" id="MRCG01000007">
    <property type="protein sequence ID" value="OKH48002.1"/>
    <property type="molecule type" value="Genomic_DNA"/>
</dbReference>
<organism evidence="1 2">
    <name type="scientific">Phormidium tenue NIES-30</name>
    <dbReference type="NCBI Taxonomy" id="549789"/>
    <lineage>
        <taxon>Bacteria</taxon>
        <taxon>Bacillati</taxon>
        <taxon>Cyanobacteriota</taxon>
        <taxon>Cyanophyceae</taxon>
        <taxon>Oscillatoriophycideae</taxon>
        <taxon>Oscillatoriales</taxon>
        <taxon>Oscillatoriaceae</taxon>
        <taxon>Phormidium</taxon>
    </lineage>
</organism>
<accession>A0A1U7J5M0</accession>
<dbReference type="Proteomes" id="UP000185557">
    <property type="component" value="Unassembled WGS sequence"/>
</dbReference>
<dbReference type="RefSeq" id="WP_073608455.1">
    <property type="nucleotide sequence ID" value="NZ_MRCG01000007.1"/>
</dbReference>
<dbReference type="AlphaFoldDB" id="A0A1U7J5M0"/>
<evidence type="ECO:0000313" key="2">
    <source>
        <dbReference type="Proteomes" id="UP000185557"/>
    </source>
</evidence>
<name>A0A1U7J5M0_9CYAN</name>
<dbReference type="STRING" id="549789.NIES30_10865"/>